<gene>
    <name evidence="3" type="ORF">LJ751_10570</name>
</gene>
<proteinExistence type="predicted"/>
<evidence type="ECO:0000313" key="4">
    <source>
        <dbReference type="Proteomes" id="UP001139264"/>
    </source>
</evidence>
<dbReference type="EMBL" id="JAJFZP010000008">
    <property type="protein sequence ID" value="MCC3269803.1"/>
    <property type="molecule type" value="Genomic_DNA"/>
</dbReference>
<dbReference type="InterPro" id="IPR048031">
    <property type="entry name" value="ScyD/ScyE-like"/>
</dbReference>
<accession>A0A9X1S6G9</accession>
<protein>
    <submittedName>
        <fullName evidence="3">ScyD/ScyE family protein</fullName>
    </submittedName>
</protein>
<dbReference type="NCBIfam" id="NF033206">
    <property type="entry name" value="ScyE_fam"/>
    <property type="match status" value="1"/>
</dbReference>
<dbReference type="RefSeq" id="WP_227908157.1">
    <property type="nucleotide sequence ID" value="NZ_CP095461.1"/>
</dbReference>
<dbReference type="SUPFAM" id="SSF63829">
    <property type="entry name" value="Calcium-dependent phosphotriesterase"/>
    <property type="match status" value="1"/>
</dbReference>
<dbReference type="AlphaFoldDB" id="A0A9X1S6G9"/>
<name>A0A9X1S6G9_9MICC</name>
<feature type="chain" id="PRO_5040952906" evidence="2">
    <location>
        <begin position="27"/>
        <end position="430"/>
    </location>
</feature>
<sequence length="430" mass="44029">MKKSSPALASLAAIAALGLAASPASAGGWHPDPPDSGSATPVAGEVTTLAEGLLSPLSFAVGRRGTLDVAQDFAGLLTRITPDGATEILDSAAPGSGYSVGAVSKSSTRLGTTFYTMVVGAATNDPAQNMSVLKSIDRNGTIRTIGDIAGYEFSENPDSVNQYGFDNLDPACAAQIPADGPPVSYTGLKDSNPYASLPARRGVIVADAGMNALIRVDRNGGISTVAVLPPIPLAVTAEIAGGFGLPSCTVGLTYNLEPVPTDVERGPDGYLYVTSLPGGGGLDNGSVFRVNERTGETELVATGFAGATGLAVNDDGDIFVAELFSGRISVVPAGSDTPELFYAVNEPGALELHDGALYASTDVLPPGGVQEPDAEEPPVTEPPVEPAPPDGRIIRIEFEDNDDDCSGGRWGHHGHHGSDSDFLGEEQEDQ</sequence>
<evidence type="ECO:0000313" key="3">
    <source>
        <dbReference type="EMBL" id="MCC3269803.1"/>
    </source>
</evidence>
<evidence type="ECO:0000256" key="1">
    <source>
        <dbReference type="SAM" id="MobiDB-lite"/>
    </source>
</evidence>
<dbReference type="Proteomes" id="UP001139264">
    <property type="component" value="Unassembled WGS sequence"/>
</dbReference>
<dbReference type="Gene3D" id="2.120.10.30">
    <property type="entry name" value="TolB, C-terminal domain"/>
    <property type="match status" value="1"/>
</dbReference>
<feature type="region of interest" description="Disordered" evidence="1">
    <location>
        <begin position="361"/>
        <end position="430"/>
    </location>
</feature>
<evidence type="ECO:0000256" key="2">
    <source>
        <dbReference type="SAM" id="SignalP"/>
    </source>
</evidence>
<organism evidence="3 4">
    <name type="scientific">Arthrobacter gengyunqii</name>
    <dbReference type="NCBI Taxonomy" id="2886940"/>
    <lineage>
        <taxon>Bacteria</taxon>
        <taxon>Bacillati</taxon>
        <taxon>Actinomycetota</taxon>
        <taxon>Actinomycetes</taxon>
        <taxon>Micrococcales</taxon>
        <taxon>Micrococcaceae</taxon>
        <taxon>Arthrobacter</taxon>
    </lineage>
</organism>
<feature type="signal peptide" evidence="2">
    <location>
        <begin position="1"/>
        <end position="26"/>
    </location>
</feature>
<comment type="caution">
    <text evidence="3">The sequence shown here is derived from an EMBL/GenBank/DDBJ whole genome shotgun (WGS) entry which is preliminary data.</text>
</comment>
<dbReference type="InterPro" id="IPR011042">
    <property type="entry name" value="6-blade_b-propeller_TolB-like"/>
</dbReference>
<keyword evidence="2" id="KW-0732">Signal</keyword>
<reference evidence="3" key="1">
    <citation type="submission" date="2021-10" db="EMBL/GenBank/DDBJ databases">
        <title>Novel species in genus Arthrobacter.</title>
        <authorList>
            <person name="Liu Y."/>
        </authorList>
    </citation>
    <scope>NUCLEOTIDE SEQUENCE</scope>
    <source>
        <strain evidence="3">Zg-Y809</strain>
    </source>
</reference>
<feature type="compositionally biased region" description="Pro residues" evidence="1">
    <location>
        <begin position="379"/>
        <end position="389"/>
    </location>
</feature>